<evidence type="ECO:0000313" key="3">
    <source>
        <dbReference type="EMBL" id="MDM7892025.1"/>
    </source>
</evidence>
<evidence type="ECO:0000259" key="2">
    <source>
        <dbReference type="Pfam" id="PF17936"/>
    </source>
</evidence>
<dbReference type="RefSeq" id="WP_289473763.1">
    <property type="nucleotide sequence ID" value="NZ_JAUCMN010000006.1"/>
</dbReference>
<dbReference type="InterPro" id="IPR013783">
    <property type="entry name" value="Ig-like_fold"/>
</dbReference>
<proteinExistence type="predicted"/>
<name>A0ABT7TR16_9MICO</name>
<gene>
    <name evidence="3" type="ORF">QUG93_10035</name>
</gene>
<dbReference type="Proteomes" id="UP001236404">
    <property type="component" value="Unassembled WGS sequence"/>
</dbReference>
<reference evidence="3 4" key="1">
    <citation type="submission" date="2023-06" db="EMBL/GenBank/DDBJ databases">
        <authorList>
            <person name="Feng G."/>
            <person name="Li J."/>
            <person name="Zhu H."/>
        </authorList>
    </citation>
    <scope>NUCLEOTIDE SEQUENCE [LARGE SCALE GENOMIC DNA]</scope>
    <source>
        <strain evidence="3 4">RHCKG28</strain>
    </source>
</reference>
<evidence type="ECO:0000313" key="4">
    <source>
        <dbReference type="Proteomes" id="UP001236404"/>
    </source>
</evidence>
<protein>
    <submittedName>
        <fullName evidence="3">Ig-like domain-containing protein</fullName>
    </submittedName>
</protein>
<dbReference type="Pfam" id="PF17936">
    <property type="entry name" value="Big_6"/>
    <property type="match status" value="1"/>
</dbReference>
<accession>A0ABT7TR16</accession>
<dbReference type="Gene3D" id="2.60.40.10">
    <property type="entry name" value="Immunoglobulins"/>
    <property type="match status" value="2"/>
</dbReference>
<dbReference type="EMBL" id="JAUCMN010000006">
    <property type="protein sequence ID" value="MDM7892025.1"/>
    <property type="molecule type" value="Genomic_DNA"/>
</dbReference>
<dbReference type="InterPro" id="IPR041498">
    <property type="entry name" value="Big_6"/>
</dbReference>
<feature type="chain" id="PRO_5045841409" evidence="1">
    <location>
        <begin position="31"/>
        <end position="643"/>
    </location>
</feature>
<organism evidence="3 4">
    <name type="scientific">Curtobacterium caseinilyticum</name>
    <dbReference type="NCBI Taxonomy" id="3055137"/>
    <lineage>
        <taxon>Bacteria</taxon>
        <taxon>Bacillati</taxon>
        <taxon>Actinomycetota</taxon>
        <taxon>Actinomycetes</taxon>
        <taxon>Micrococcales</taxon>
        <taxon>Microbacteriaceae</taxon>
        <taxon>Curtobacterium</taxon>
    </lineage>
</organism>
<comment type="caution">
    <text evidence="3">The sequence shown here is derived from an EMBL/GenBank/DDBJ whole genome shotgun (WGS) entry which is preliminary data.</text>
</comment>
<feature type="domain" description="Bacterial Ig" evidence="2">
    <location>
        <begin position="485"/>
        <end position="534"/>
    </location>
</feature>
<sequence>MERSRTLVALTGVLVLAVMGLTAPTTPASAVTATEPAVSQRAVSQRTVANTPTGVSLTPIDDKTYRVTGNPRCGLIEYTCQIHVGNVGDDSTSNYHWDGGTSTAEFAFSWEYGETRTPQYWTYACSIFDCRNSATVTSAPVTRPYPQRSITAEVQSKNDGARSAVVTGTATGKAVIKRNGRQVATASDAATGTWSTTVTGLAVGRNTLVFEQWVDGRYRDQASVVVEIGPTSGQIVGNAGSAELRRGETTSVNVGYTAQSAFSTPSGTLRFTAPAGTTFATGQDRIRGQYLDGSTWRDFGGDSLVDGVRSADGTTYSYTLANRNWAVAKGQQFRFAIGVVTLAGATTTSGELRGALAGSFPGATFDTVAVTTTTVVGDPLTARVVTTDPLQGTARLDGATPAGTSRVDVTWTRNGSDVTRTAQLAGDGTWSITADGLPLGTTTVHVVARGAGGAQIAMTDVEVVLSIAAFTAQAAFPDDVTAPVVVSGRGQAGATVEVRDGTTVLRSTTVGPDGTWSVTLAAPGRGGTVRVTAVQVVRQADADSVPLSIDYGTAVRILSPGNGFEITPIWDTVRVSGRAEPGVVVRLGDENGPVDGYGSVTVGADGRWAITTPALEHRDQVLVATAVSKGANTTTASLQLRAG</sequence>
<keyword evidence="1" id="KW-0732">Signal</keyword>
<evidence type="ECO:0000256" key="1">
    <source>
        <dbReference type="SAM" id="SignalP"/>
    </source>
</evidence>
<keyword evidence="4" id="KW-1185">Reference proteome</keyword>
<feature type="signal peptide" evidence="1">
    <location>
        <begin position="1"/>
        <end position="30"/>
    </location>
</feature>